<dbReference type="PROSITE" id="PS50878">
    <property type="entry name" value="RT_POL"/>
    <property type="match status" value="1"/>
</dbReference>
<feature type="region of interest" description="Disordered" evidence="8">
    <location>
        <begin position="1262"/>
        <end position="1292"/>
    </location>
</feature>
<evidence type="ECO:0000256" key="3">
    <source>
        <dbReference type="ARBA" id="ARBA00022695"/>
    </source>
</evidence>
<evidence type="ECO:0000256" key="2">
    <source>
        <dbReference type="ARBA" id="ARBA00022679"/>
    </source>
</evidence>
<dbReference type="GO" id="GO:0015074">
    <property type="term" value="P:DNA integration"/>
    <property type="evidence" value="ECO:0007669"/>
    <property type="project" value="InterPro"/>
</dbReference>
<name>A0A2W1BY49_HELAM</name>
<dbReference type="InterPro" id="IPR043502">
    <property type="entry name" value="DNA/RNA_pol_sf"/>
</dbReference>
<dbReference type="GO" id="GO:0003964">
    <property type="term" value="F:RNA-directed DNA polymerase activity"/>
    <property type="evidence" value="ECO:0007669"/>
    <property type="project" value="UniProtKB-KW"/>
</dbReference>
<evidence type="ECO:0000259" key="9">
    <source>
        <dbReference type="PROSITE" id="PS50878"/>
    </source>
</evidence>
<dbReference type="FunFam" id="3.30.420.10:FF:000063">
    <property type="entry name" value="Retrovirus-related Pol polyprotein from transposon 297-like Protein"/>
    <property type="match status" value="1"/>
</dbReference>
<dbReference type="GO" id="GO:0016787">
    <property type="term" value="F:hydrolase activity"/>
    <property type="evidence" value="ECO:0007669"/>
    <property type="project" value="UniProtKB-KW"/>
</dbReference>
<evidence type="ECO:0000256" key="4">
    <source>
        <dbReference type="ARBA" id="ARBA00022722"/>
    </source>
</evidence>
<dbReference type="SMART" id="SM00343">
    <property type="entry name" value="ZnF_C2HC"/>
    <property type="match status" value="2"/>
</dbReference>
<feature type="compositionally biased region" description="Basic and acidic residues" evidence="8">
    <location>
        <begin position="254"/>
        <end position="268"/>
    </location>
</feature>
<dbReference type="InterPro" id="IPR036875">
    <property type="entry name" value="Znf_CCHC_sf"/>
</dbReference>
<dbReference type="Pfam" id="PF17921">
    <property type="entry name" value="Integrase_H2C2"/>
    <property type="match status" value="1"/>
</dbReference>
<dbReference type="Proteomes" id="UP000249218">
    <property type="component" value="Unassembled WGS sequence"/>
</dbReference>
<feature type="compositionally biased region" description="Acidic residues" evidence="8">
    <location>
        <begin position="1276"/>
        <end position="1292"/>
    </location>
</feature>
<dbReference type="GO" id="GO:0042575">
    <property type="term" value="C:DNA polymerase complex"/>
    <property type="evidence" value="ECO:0007669"/>
    <property type="project" value="UniProtKB-ARBA"/>
</dbReference>
<evidence type="ECO:0000259" key="10">
    <source>
        <dbReference type="PROSITE" id="PS50994"/>
    </source>
</evidence>
<reference evidence="11 12" key="1">
    <citation type="journal article" date="2017" name="BMC Biol.">
        <title>Genomic innovations, transcriptional plasticity and gene loss underlying the evolution and divergence of two highly polyphagous and invasive Helicoverpa pest species.</title>
        <authorList>
            <person name="Pearce S.L."/>
            <person name="Clarke D.F."/>
            <person name="East P.D."/>
            <person name="Elfekih S."/>
            <person name="Gordon K.H."/>
            <person name="Jermiin L.S."/>
            <person name="McGaughran A."/>
            <person name="Oakeshott J.G."/>
            <person name="Papanikolaou A."/>
            <person name="Perera O.P."/>
            <person name="Rane R.V."/>
            <person name="Richards S."/>
            <person name="Tay W.T."/>
            <person name="Walsh T.K."/>
            <person name="Anderson A."/>
            <person name="Anderson C.J."/>
            <person name="Asgari S."/>
            <person name="Board P.G."/>
            <person name="Bretschneider A."/>
            <person name="Campbell P.M."/>
            <person name="Chertemps T."/>
            <person name="Christeller J.T."/>
            <person name="Coppin C.W."/>
            <person name="Downes S.J."/>
            <person name="Duan G."/>
            <person name="Farnsworth C.A."/>
            <person name="Good R.T."/>
            <person name="Han L.B."/>
            <person name="Han Y.C."/>
            <person name="Hatje K."/>
            <person name="Horne I."/>
            <person name="Huang Y.P."/>
            <person name="Hughes D.S."/>
            <person name="Jacquin-Joly E."/>
            <person name="James W."/>
            <person name="Jhangiani S."/>
            <person name="Kollmar M."/>
            <person name="Kuwar S.S."/>
            <person name="Li S."/>
            <person name="Liu N.Y."/>
            <person name="Maibeche M.T."/>
            <person name="Miller J.R."/>
            <person name="Montagne N."/>
            <person name="Perry T."/>
            <person name="Qu J."/>
            <person name="Song S.V."/>
            <person name="Sutton G.G."/>
            <person name="Vogel H."/>
            <person name="Walenz B.P."/>
            <person name="Xu W."/>
            <person name="Zhang H.J."/>
            <person name="Zou Z."/>
            <person name="Batterham P."/>
            <person name="Edwards O.R."/>
            <person name="Feyereisen R."/>
            <person name="Gibbs R.A."/>
            <person name="Heckel D.G."/>
            <person name="McGrath A."/>
            <person name="Robin C."/>
            <person name="Scherer S.E."/>
            <person name="Worley K.C."/>
            <person name="Wu Y.D."/>
        </authorList>
    </citation>
    <scope>NUCLEOTIDE SEQUENCE [LARGE SCALE GENOMIC DNA]</scope>
    <source>
        <strain evidence="11">Harm_GR_Male_#8</strain>
        <tissue evidence="11">Whole organism</tissue>
    </source>
</reference>
<dbReference type="OrthoDB" id="10068564at2759"/>
<dbReference type="GO" id="GO:0008270">
    <property type="term" value="F:zinc ion binding"/>
    <property type="evidence" value="ECO:0007669"/>
    <property type="project" value="InterPro"/>
</dbReference>
<dbReference type="SUPFAM" id="SSF56672">
    <property type="entry name" value="DNA/RNA polymerases"/>
    <property type="match status" value="1"/>
</dbReference>
<sequence length="1292" mass="148830">MSSLTLEKFECDGEAGSVGARWERWKRGLYIYLEAADVTTSSKKRASLLHWGGQELQEVLFNIPGGYIRSNEAGQDKDVFEVAIKKLDEYFAPKQNKRYERHLFRQMKQEENEKFEKYLVRLRQQALKCQFTDVDDNLIDQIIEKCSSEELRKKVLRAGEKITLTEVITEANTLEVVERQLGDFSQKGKDTVSKIEIQEKDKPFMKNNKKECFRCGSWNHLAYDAKCPAKGKICIKCKKVGHFQAQCRGTGQKRSHEEANKTDRSAEAKRKKTNHKVEDIKQANAIEDKIDYVFNVLHNDTLACHVGGTRVEMLIDSGCQHNLITDKTWKEIKENVLKTGKEIKNPGKTFVAYGCEVPLKLLTSFTADIRVGTKSQNATFYVIEKGTRNLLGKITAIALGVLKLGLDINQVEMTPFPKFKNVQIQIPIDKDIKPVIQPYRRIPIPLEEKINTKIDELLQKDIIEKVEGPSEWISPVVPILKADGDVRLCIDMRRANLAIKRENHPLPTMEQLLPKIQNAKMFSKLDIKDAFHQLELMPDSRHITTFISGKGLYRFKRLMFGITCAPEMFQKTLERVLIECEGVVNFIDDILVYGKDKQEHDRRLQKVIETLKANDIMLREDKCIYATTKVQFLGHELSDEGVRPLDKYLSAIKDFRTPNNISELQSFLGLINYIGKWIPNMATLTEPLKQLLRQGSARNADIRDCWGKSQQTAFCALKAALSDIPNLGYYNVDDKTMVFADASPVGLGAILVQTNESGPRIIAFGNKTLSDCERRYCQTEKEALALVWAVEHFHMFLYGKEFDLITDHKPLEVIFGPKSKPCARIERWILRLQSYKYNVIYRPGKNNIADPLSRLCTFKHDETKQKDYVQDIIDHARPIAVSLKDIEEHSKTDIDIQKVKQGIYNRKWDDSVKSYKLFENEYCFFGDILLRGTKIVIPKQLRRLVLDAAHEGHPGVVAMKLRLRAKVWWPKYDKDVERLVRSCKGCTLVSAPNPPHPLKRRELPTQSWVDIAIDLLGPLPSGDHLLVVIDYYSRYKEIKTCRDISSKEMIRLLKEIFSRLGHPVSISSDNGNQFISAEFKTYCLGNDIKLFNSLPYWPQQNGEGERQNRDILKRLKICQVERKSWREALVEYLTMYNSTPHSVTGKSPAELFFQRKFKDKIPMIDYAEQNVEDFDVRDKDKEQKEKGREYADKKRRAREVELEIGDKVYVKNTNKSNKLSLNFDTTTYTVKSKTGGDVQNDETGQQFRRNILHLKKVEGEWKSMNKETEGQHSEIAVEESSEEDVGDEETNY</sequence>
<dbReference type="Gene3D" id="2.40.70.10">
    <property type="entry name" value="Acid Proteases"/>
    <property type="match status" value="1"/>
</dbReference>
<dbReference type="InterPro" id="IPR036397">
    <property type="entry name" value="RNaseH_sf"/>
</dbReference>
<dbReference type="CDD" id="cd09274">
    <property type="entry name" value="RNase_HI_RT_Ty3"/>
    <property type="match status" value="1"/>
</dbReference>
<organism evidence="11 12">
    <name type="scientific">Helicoverpa armigera</name>
    <name type="common">Cotton bollworm</name>
    <name type="synonym">Heliothis armigera</name>
    <dbReference type="NCBI Taxonomy" id="29058"/>
    <lineage>
        <taxon>Eukaryota</taxon>
        <taxon>Metazoa</taxon>
        <taxon>Ecdysozoa</taxon>
        <taxon>Arthropoda</taxon>
        <taxon>Hexapoda</taxon>
        <taxon>Insecta</taxon>
        <taxon>Pterygota</taxon>
        <taxon>Neoptera</taxon>
        <taxon>Endopterygota</taxon>
        <taxon>Lepidoptera</taxon>
        <taxon>Glossata</taxon>
        <taxon>Ditrysia</taxon>
        <taxon>Noctuoidea</taxon>
        <taxon>Noctuidae</taxon>
        <taxon>Heliothinae</taxon>
        <taxon>Helicoverpa</taxon>
    </lineage>
</organism>
<evidence type="ECO:0000313" key="11">
    <source>
        <dbReference type="EMBL" id="PZC77616.1"/>
    </source>
</evidence>
<keyword evidence="6" id="KW-0378">Hydrolase</keyword>
<keyword evidence="7" id="KW-0695">RNA-directed DNA polymerase</keyword>
<feature type="compositionally biased region" description="Basic and acidic residues" evidence="8">
    <location>
        <begin position="1262"/>
        <end position="1272"/>
    </location>
</feature>
<dbReference type="PROSITE" id="PS50994">
    <property type="entry name" value="INTEGRASE"/>
    <property type="match status" value="1"/>
</dbReference>
<dbReference type="EMBL" id="KZ149925">
    <property type="protein sequence ID" value="PZC77616.1"/>
    <property type="molecule type" value="Genomic_DNA"/>
</dbReference>
<evidence type="ECO:0000313" key="12">
    <source>
        <dbReference type="Proteomes" id="UP000249218"/>
    </source>
</evidence>
<gene>
    <name evidence="11" type="primary">HaOG203172</name>
    <name evidence="11" type="ORF">B5X24_HaOG203172</name>
</gene>
<dbReference type="CDD" id="cd00303">
    <property type="entry name" value="retropepsin_like"/>
    <property type="match status" value="1"/>
</dbReference>
<dbReference type="PANTHER" id="PTHR37984:SF11">
    <property type="entry name" value="INTEGRASE CATALYTIC DOMAIN-CONTAINING PROTEIN"/>
    <property type="match status" value="1"/>
</dbReference>
<dbReference type="Gene3D" id="4.10.60.10">
    <property type="entry name" value="Zinc finger, CCHC-type"/>
    <property type="match status" value="1"/>
</dbReference>
<dbReference type="GO" id="GO:0003676">
    <property type="term" value="F:nucleic acid binding"/>
    <property type="evidence" value="ECO:0007669"/>
    <property type="project" value="InterPro"/>
</dbReference>
<evidence type="ECO:0000256" key="1">
    <source>
        <dbReference type="ARBA" id="ARBA00012493"/>
    </source>
</evidence>
<feature type="domain" description="Reverse transcriptase" evidence="9">
    <location>
        <begin position="460"/>
        <end position="637"/>
    </location>
</feature>
<accession>A0A2W1BY49</accession>
<feature type="region of interest" description="Disordered" evidence="8">
    <location>
        <begin position="1177"/>
        <end position="1196"/>
    </location>
</feature>
<dbReference type="FunFam" id="1.10.340.70:FF:000003">
    <property type="entry name" value="Protein CBG25708"/>
    <property type="match status" value="1"/>
</dbReference>
<dbReference type="Pfam" id="PF17917">
    <property type="entry name" value="RT_RNaseH"/>
    <property type="match status" value="1"/>
</dbReference>
<keyword evidence="4" id="KW-0540">Nuclease</keyword>
<dbReference type="Pfam" id="PF00078">
    <property type="entry name" value="RVT_1"/>
    <property type="match status" value="1"/>
</dbReference>
<dbReference type="SUPFAM" id="SSF57756">
    <property type="entry name" value="Retrovirus zinc finger-like domains"/>
    <property type="match status" value="1"/>
</dbReference>
<evidence type="ECO:0000256" key="5">
    <source>
        <dbReference type="ARBA" id="ARBA00022759"/>
    </source>
</evidence>
<dbReference type="PANTHER" id="PTHR37984">
    <property type="entry name" value="PROTEIN CBG26694"/>
    <property type="match status" value="1"/>
</dbReference>
<dbReference type="InterPro" id="IPR041373">
    <property type="entry name" value="RT_RNaseH"/>
</dbReference>
<evidence type="ECO:0000256" key="6">
    <source>
        <dbReference type="ARBA" id="ARBA00022801"/>
    </source>
</evidence>
<dbReference type="Gene3D" id="3.30.420.10">
    <property type="entry name" value="Ribonuclease H-like superfamily/Ribonuclease H"/>
    <property type="match status" value="1"/>
</dbReference>
<keyword evidence="5" id="KW-0255">Endonuclease</keyword>
<evidence type="ECO:0000256" key="8">
    <source>
        <dbReference type="SAM" id="MobiDB-lite"/>
    </source>
</evidence>
<protein>
    <recommendedName>
        <fullName evidence="1">RNA-directed DNA polymerase</fullName>
        <ecNumber evidence="1">2.7.7.49</ecNumber>
    </recommendedName>
</protein>
<dbReference type="EC" id="2.7.7.49" evidence="1"/>
<dbReference type="SUPFAM" id="SSF53098">
    <property type="entry name" value="Ribonuclease H-like"/>
    <property type="match status" value="1"/>
</dbReference>
<dbReference type="InterPro" id="IPR001584">
    <property type="entry name" value="Integrase_cat-core"/>
</dbReference>
<evidence type="ECO:0000256" key="7">
    <source>
        <dbReference type="ARBA" id="ARBA00022918"/>
    </source>
</evidence>
<feature type="domain" description="Integrase catalytic" evidence="10">
    <location>
        <begin position="1000"/>
        <end position="1156"/>
    </location>
</feature>
<dbReference type="InterPro" id="IPR050951">
    <property type="entry name" value="Retrovirus_Pol_polyprotein"/>
</dbReference>
<dbReference type="Pfam" id="PF00665">
    <property type="entry name" value="rve"/>
    <property type="match status" value="1"/>
</dbReference>
<feature type="region of interest" description="Disordered" evidence="8">
    <location>
        <begin position="248"/>
        <end position="275"/>
    </location>
</feature>
<keyword evidence="2" id="KW-0808">Transferase</keyword>
<dbReference type="InterPro" id="IPR012337">
    <property type="entry name" value="RNaseH-like_sf"/>
</dbReference>
<dbReference type="InterPro" id="IPR043128">
    <property type="entry name" value="Rev_trsase/Diguanyl_cyclase"/>
</dbReference>
<dbReference type="FunFam" id="3.30.70.270:FF:000020">
    <property type="entry name" value="Transposon Tf2-6 polyprotein-like Protein"/>
    <property type="match status" value="1"/>
</dbReference>
<dbReference type="Gene3D" id="3.10.10.10">
    <property type="entry name" value="HIV Type 1 Reverse Transcriptase, subunit A, domain 1"/>
    <property type="match status" value="1"/>
</dbReference>
<keyword evidence="12" id="KW-1185">Reference proteome</keyword>
<dbReference type="InterPro" id="IPR001878">
    <property type="entry name" value="Znf_CCHC"/>
</dbReference>
<dbReference type="InterPro" id="IPR041588">
    <property type="entry name" value="Integrase_H2C2"/>
</dbReference>
<keyword evidence="3" id="KW-0548">Nucleotidyltransferase</keyword>
<dbReference type="InterPro" id="IPR021109">
    <property type="entry name" value="Peptidase_aspartic_dom_sf"/>
</dbReference>
<dbReference type="CDD" id="cd01647">
    <property type="entry name" value="RT_LTR"/>
    <property type="match status" value="1"/>
</dbReference>
<dbReference type="GO" id="GO:0004519">
    <property type="term" value="F:endonuclease activity"/>
    <property type="evidence" value="ECO:0007669"/>
    <property type="project" value="UniProtKB-KW"/>
</dbReference>
<proteinExistence type="predicted"/>
<dbReference type="Gene3D" id="1.10.340.70">
    <property type="match status" value="1"/>
</dbReference>
<dbReference type="Gene3D" id="3.30.70.270">
    <property type="match status" value="2"/>
</dbReference>
<dbReference type="InterPro" id="IPR000477">
    <property type="entry name" value="RT_dom"/>
</dbReference>